<feature type="signal peptide" evidence="1">
    <location>
        <begin position="1"/>
        <end position="24"/>
    </location>
</feature>
<reference evidence="2 3" key="1">
    <citation type="submission" date="2018-12" db="EMBL/GenBank/DDBJ databases">
        <title>Complete genome sequencing of Tabrizicola sp. K13M18.</title>
        <authorList>
            <person name="Bae J.-W."/>
        </authorList>
    </citation>
    <scope>NUCLEOTIDE SEQUENCE [LARGE SCALE GENOMIC DNA]</scope>
    <source>
        <strain evidence="2 3">K13M18</strain>
    </source>
</reference>
<accession>A0A3S8U3K8</accession>
<protein>
    <submittedName>
        <fullName evidence="2">Uncharacterized protein</fullName>
    </submittedName>
</protein>
<proteinExistence type="predicted"/>
<dbReference type="RefSeq" id="WP_125324394.1">
    <property type="nucleotide sequence ID" value="NZ_CP034328.1"/>
</dbReference>
<name>A0A3S8U3K8_9RHOB</name>
<feature type="chain" id="PRO_5019032982" evidence="1">
    <location>
        <begin position="25"/>
        <end position="177"/>
    </location>
</feature>
<dbReference type="KEGG" id="taw:EI545_04670"/>
<dbReference type="EMBL" id="CP034328">
    <property type="protein sequence ID" value="AZL58193.1"/>
    <property type="molecule type" value="Genomic_DNA"/>
</dbReference>
<organism evidence="2 3">
    <name type="scientific">Tabrizicola piscis</name>
    <dbReference type="NCBI Taxonomy" id="2494374"/>
    <lineage>
        <taxon>Bacteria</taxon>
        <taxon>Pseudomonadati</taxon>
        <taxon>Pseudomonadota</taxon>
        <taxon>Alphaproteobacteria</taxon>
        <taxon>Rhodobacterales</taxon>
        <taxon>Paracoccaceae</taxon>
        <taxon>Tabrizicola</taxon>
    </lineage>
</organism>
<gene>
    <name evidence="2" type="ORF">EI545_04670</name>
</gene>
<evidence type="ECO:0000256" key="1">
    <source>
        <dbReference type="SAM" id="SignalP"/>
    </source>
</evidence>
<dbReference type="Proteomes" id="UP000282002">
    <property type="component" value="Chromosome"/>
</dbReference>
<dbReference type="OrthoDB" id="594865at2"/>
<dbReference type="AlphaFoldDB" id="A0A3S8U3K8"/>
<keyword evidence="3" id="KW-1185">Reference proteome</keyword>
<keyword evidence="1" id="KW-0732">Signal</keyword>
<sequence length="177" mass="19035">MKHAIMWLGAAATCLHLSAAPAAAEMSHDEKVAAAAALLGLAAVLHNKHHYRGGYEPASGSHAADFETCYRDGLHGYDYTESSRDCAEGWQAGNAERENSVAHRRTAASDRAPPMAIRGCTDLVATNFDVSSHHVHIIKSRSPGKHEWEIEAAVGHEHMVCTMRDSGEVISARGGRL</sequence>
<evidence type="ECO:0000313" key="3">
    <source>
        <dbReference type="Proteomes" id="UP000282002"/>
    </source>
</evidence>
<evidence type="ECO:0000313" key="2">
    <source>
        <dbReference type="EMBL" id="AZL58193.1"/>
    </source>
</evidence>